<dbReference type="GO" id="GO:0015914">
    <property type="term" value="P:phospholipid transport"/>
    <property type="evidence" value="ECO:0007669"/>
    <property type="project" value="TreeGrafter"/>
</dbReference>
<protein>
    <recommendedName>
        <fullName evidence="10">Mitochondrial distribution and morphology protein 34</fullName>
    </recommendedName>
</protein>
<dbReference type="InterPro" id="IPR027536">
    <property type="entry name" value="MDM34"/>
</dbReference>
<accession>A0A3N4IDT4</accession>
<keyword evidence="2" id="KW-0813">Transport</keyword>
<dbReference type="PROSITE" id="PS51847">
    <property type="entry name" value="SMP"/>
    <property type="match status" value="1"/>
</dbReference>
<keyword evidence="9 10" id="KW-0472">Membrane</keyword>
<feature type="compositionally biased region" description="Low complexity" evidence="11">
    <location>
        <begin position="356"/>
        <end position="368"/>
    </location>
</feature>
<dbReference type="CDD" id="cd21673">
    <property type="entry name" value="SMP_Mdm34"/>
    <property type="match status" value="1"/>
</dbReference>
<feature type="compositionally biased region" description="Basic residues" evidence="11">
    <location>
        <begin position="335"/>
        <end position="344"/>
    </location>
</feature>
<dbReference type="AlphaFoldDB" id="A0A3N4IDT4"/>
<name>A0A3N4IDT4_ASCIM</name>
<dbReference type="GO" id="GO:0032865">
    <property type="term" value="C:ERMES complex"/>
    <property type="evidence" value="ECO:0007669"/>
    <property type="project" value="UniProtKB-UniRule"/>
</dbReference>
<keyword evidence="6" id="KW-0445">Lipid transport</keyword>
<dbReference type="GO" id="GO:1990456">
    <property type="term" value="P:mitochondrion-endoplasmic reticulum membrane tethering"/>
    <property type="evidence" value="ECO:0007669"/>
    <property type="project" value="TreeGrafter"/>
</dbReference>
<dbReference type="STRING" id="1160509.A0A3N4IDT4"/>
<dbReference type="GO" id="GO:0007005">
    <property type="term" value="P:mitochondrion organization"/>
    <property type="evidence" value="ECO:0007669"/>
    <property type="project" value="InterPro"/>
</dbReference>
<keyword evidence="8 10" id="KW-0496">Mitochondrion</keyword>
<dbReference type="InterPro" id="IPR031468">
    <property type="entry name" value="SMP_LBD"/>
</dbReference>
<keyword evidence="4 10" id="KW-0812">Transmembrane</keyword>
<feature type="region of interest" description="Disordered" evidence="11">
    <location>
        <begin position="310"/>
        <end position="403"/>
    </location>
</feature>
<dbReference type="Proteomes" id="UP000275078">
    <property type="component" value="Unassembled WGS sequence"/>
</dbReference>
<comment type="subunit">
    <text evidence="10">Component of the ER-mitochondria encounter structure (ERMES) or MDM complex, composed of MMM1, MDM10, MDM12 and MDM34.</text>
</comment>
<dbReference type="HAMAP" id="MF_03105">
    <property type="entry name" value="Mdm34"/>
    <property type="match status" value="1"/>
</dbReference>
<feature type="region of interest" description="Disordered" evidence="11">
    <location>
        <begin position="216"/>
        <end position="255"/>
    </location>
</feature>
<keyword evidence="14" id="KW-1185">Reference proteome</keyword>
<dbReference type="EMBL" id="ML119663">
    <property type="protein sequence ID" value="RPA83716.1"/>
    <property type="molecule type" value="Genomic_DNA"/>
</dbReference>
<evidence type="ECO:0000256" key="8">
    <source>
        <dbReference type="ARBA" id="ARBA00023128"/>
    </source>
</evidence>
<keyword evidence="5 10" id="KW-1000">Mitochondrion outer membrane</keyword>
<dbReference type="OrthoDB" id="17927at2759"/>
<evidence type="ECO:0000256" key="1">
    <source>
        <dbReference type="ARBA" id="ARBA00004370"/>
    </source>
</evidence>
<comment type="function">
    <text evidence="10">Component of the ERMES/MDM complex, which serves as a molecular tether to connect the endoplasmic reticulum (ER) and mitochondria. Components of this complex are involved in the control of mitochondrial shape and protein biogenesis, and function in nonvesicular lipid trafficking between the ER and mitochondria. MDM34 is required for the interaction of the ER-resident membrane protein MMM1 and the outer mitochondrial membrane-resident beta-barrel protein MDM10.</text>
</comment>
<reference evidence="13 14" key="1">
    <citation type="journal article" date="2018" name="Nat. Ecol. Evol.">
        <title>Pezizomycetes genomes reveal the molecular basis of ectomycorrhizal truffle lifestyle.</title>
        <authorList>
            <person name="Murat C."/>
            <person name="Payen T."/>
            <person name="Noel B."/>
            <person name="Kuo A."/>
            <person name="Morin E."/>
            <person name="Chen J."/>
            <person name="Kohler A."/>
            <person name="Krizsan K."/>
            <person name="Balestrini R."/>
            <person name="Da Silva C."/>
            <person name="Montanini B."/>
            <person name="Hainaut M."/>
            <person name="Levati E."/>
            <person name="Barry K.W."/>
            <person name="Belfiori B."/>
            <person name="Cichocki N."/>
            <person name="Clum A."/>
            <person name="Dockter R.B."/>
            <person name="Fauchery L."/>
            <person name="Guy J."/>
            <person name="Iotti M."/>
            <person name="Le Tacon F."/>
            <person name="Lindquist E.A."/>
            <person name="Lipzen A."/>
            <person name="Malagnac F."/>
            <person name="Mello A."/>
            <person name="Molinier V."/>
            <person name="Miyauchi S."/>
            <person name="Poulain J."/>
            <person name="Riccioni C."/>
            <person name="Rubini A."/>
            <person name="Sitrit Y."/>
            <person name="Splivallo R."/>
            <person name="Traeger S."/>
            <person name="Wang M."/>
            <person name="Zifcakova L."/>
            <person name="Wipf D."/>
            <person name="Zambonelli A."/>
            <person name="Paolocci F."/>
            <person name="Nowrousian M."/>
            <person name="Ottonello S."/>
            <person name="Baldrian P."/>
            <person name="Spatafora J.W."/>
            <person name="Henrissat B."/>
            <person name="Nagy L.G."/>
            <person name="Aury J.M."/>
            <person name="Wincker P."/>
            <person name="Grigoriev I.V."/>
            <person name="Bonfante P."/>
            <person name="Martin F.M."/>
        </authorList>
    </citation>
    <scope>NUCLEOTIDE SEQUENCE [LARGE SCALE GENOMIC DNA]</scope>
    <source>
        <strain evidence="13 14">RN42</strain>
    </source>
</reference>
<evidence type="ECO:0000256" key="11">
    <source>
        <dbReference type="SAM" id="MobiDB-lite"/>
    </source>
</evidence>
<feature type="compositionally biased region" description="Basic and acidic residues" evidence="11">
    <location>
        <begin position="228"/>
        <end position="243"/>
    </location>
</feature>
<dbReference type="PANTHER" id="PTHR28185">
    <property type="entry name" value="MITOCHONDRIAL DISTRIBUTION AND MORPHOLOGY PROTEIN 34"/>
    <property type="match status" value="1"/>
</dbReference>
<evidence type="ECO:0000256" key="9">
    <source>
        <dbReference type="ARBA" id="ARBA00023136"/>
    </source>
</evidence>
<gene>
    <name evidence="10" type="primary">MDM34</name>
    <name evidence="13" type="ORF">BJ508DRAFT_223828</name>
</gene>
<evidence type="ECO:0000259" key="12">
    <source>
        <dbReference type="PROSITE" id="PS51847"/>
    </source>
</evidence>
<evidence type="ECO:0000313" key="13">
    <source>
        <dbReference type="EMBL" id="RPA83716.1"/>
    </source>
</evidence>
<feature type="compositionally biased region" description="Polar residues" evidence="11">
    <location>
        <begin position="376"/>
        <end position="392"/>
    </location>
</feature>
<dbReference type="PANTHER" id="PTHR28185:SF1">
    <property type="entry name" value="MITOCHONDRIAL DISTRIBUTION AND MORPHOLOGY PROTEIN 34"/>
    <property type="match status" value="1"/>
</dbReference>
<dbReference type="InterPro" id="IPR058825">
    <property type="entry name" value="MDM34_N"/>
</dbReference>
<evidence type="ECO:0000313" key="14">
    <source>
        <dbReference type="Proteomes" id="UP000275078"/>
    </source>
</evidence>
<evidence type="ECO:0000256" key="3">
    <source>
        <dbReference type="ARBA" id="ARBA00022452"/>
    </source>
</evidence>
<comment type="similarity">
    <text evidence="10">Belongs to the MDM34 family.</text>
</comment>
<comment type="domain">
    <text evidence="10">Lacks alpha-helical transmembrane segments, suggesting that it resides in the membrane via beta-sheet conformations similar to those predicted for other outer membrane proteins and porin.</text>
</comment>
<organism evidence="13 14">
    <name type="scientific">Ascobolus immersus RN42</name>
    <dbReference type="NCBI Taxonomy" id="1160509"/>
    <lineage>
        <taxon>Eukaryota</taxon>
        <taxon>Fungi</taxon>
        <taxon>Dikarya</taxon>
        <taxon>Ascomycota</taxon>
        <taxon>Pezizomycotina</taxon>
        <taxon>Pezizomycetes</taxon>
        <taxon>Pezizales</taxon>
        <taxon>Ascobolaceae</taxon>
        <taxon>Ascobolus</taxon>
    </lineage>
</organism>
<sequence>MSFNFNWEPLLYNDGSASPNEFYEKAKELLTTALNKPSKPPIIVDDIVVSDLNLGMEAPRLEVLEIGDIASDRFRGVFKMSYNGDACIKLSTKVQVNPLHTYLSTTPDFISPTPLAASSPLTIPIQITLSEFKLDGFVILVFSKSKGITIVFRNDPLESLKVTSTFDSIPYIKEYLQKEIERQVRDLFQEELPVAIHKLSLRLWNPDYVARERELRANASRSSSPTSHDVRDCFTERRDSFEEKEAEDDDEERGRISQKNVARLAYLRCSQNTLNPFTPSIPSVLYRACIGGAYDAFAPDQAITTNETGEEIPVPATPSYTAGLSVRPTTVVPGNKKKKKRRIINLRGTLSKLDTSTEGTQSSASSSRSELESPVMTESSRNASPAYTTTSPIFAPSPVPVNPPVSTPQNINLKESYFEETIRNRILEKALLAKLANEVAKQARGESSGEGGRRWSLEDLDGLVDLPQYKA</sequence>
<evidence type="ECO:0000256" key="6">
    <source>
        <dbReference type="ARBA" id="ARBA00023055"/>
    </source>
</evidence>
<dbReference type="Pfam" id="PF26545">
    <property type="entry name" value="Mdm34_N"/>
    <property type="match status" value="1"/>
</dbReference>
<feature type="domain" description="SMP-LTD" evidence="12">
    <location>
        <begin position="1"/>
        <end position="201"/>
    </location>
</feature>
<evidence type="ECO:0000256" key="2">
    <source>
        <dbReference type="ARBA" id="ARBA00022448"/>
    </source>
</evidence>
<keyword evidence="3 10" id="KW-1134">Transmembrane beta strand</keyword>
<evidence type="ECO:0000256" key="10">
    <source>
        <dbReference type="HAMAP-Rule" id="MF_03105"/>
    </source>
</evidence>
<keyword evidence="7" id="KW-0446">Lipid-binding</keyword>
<evidence type="ECO:0000256" key="7">
    <source>
        <dbReference type="ARBA" id="ARBA00023121"/>
    </source>
</evidence>
<proteinExistence type="inferred from homology"/>
<comment type="subcellular location">
    <subcellularLocation>
        <location evidence="1">Membrane</location>
    </subcellularLocation>
    <subcellularLocation>
        <location evidence="10">Mitochondrion outer membrane</location>
        <topology evidence="10">Multi-pass membrane protein</topology>
    </subcellularLocation>
    <text evidence="10">The ERMES/MDM complex localizes to a few discrete foci (around 10 per single cell), that represent mitochondria-endoplasmic reticulum junctions. These foci are often found next to mtDNA nucleoids.</text>
</comment>
<evidence type="ECO:0000256" key="4">
    <source>
        <dbReference type="ARBA" id="ARBA00022692"/>
    </source>
</evidence>
<dbReference type="GO" id="GO:0008289">
    <property type="term" value="F:lipid binding"/>
    <property type="evidence" value="ECO:0007669"/>
    <property type="project" value="UniProtKB-KW"/>
</dbReference>
<evidence type="ECO:0000256" key="5">
    <source>
        <dbReference type="ARBA" id="ARBA00022787"/>
    </source>
</evidence>